<dbReference type="Proteomes" id="UP001500897">
    <property type="component" value="Unassembled WGS sequence"/>
</dbReference>
<dbReference type="EMBL" id="BAAANS010000014">
    <property type="protein sequence ID" value="GAA2096221.1"/>
    <property type="molecule type" value="Genomic_DNA"/>
</dbReference>
<feature type="transmembrane region" description="Helical" evidence="1">
    <location>
        <begin position="32"/>
        <end position="52"/>
    </location>
</feature>
<evidence type="ECO:0000313" key="2">
    <source>
        <dbReference type="EMBL" id="GAA2096221.1"/>
    </source>
</evidence>
<keyword evidence="3" id="KW-1185">Reference proteome</keyword>
<comment type="caution">
    <text evidence="2">The sequence shown here is derived from an EMBL/GenBank/DDBJ whole genome shotgun (WGS) entry which is preliminary data.</text>
</comment>
<organism evidence="2 3">
    <name type="scientific">Kitasatospora saccharophila</name>
    <dbReference type="NCBI Taxonomy" id="407973"/>
    <lineage>
        <taxon>Bacteria</taxon>
        <taxon>Bacillati</taxon>
        <taxon>Actinomycetota</taxon>
        <taxon>Actinomycetes</taxon>
        <taxon>Kitasatosporales</taxon>
        <taxon>Streptomycetaceae</taxon>
        <taxon>Kitasatospora</taxon>
    </lineage>
</organism>
<gene>
    <name evidence="2" type="ORF">GCM10009759_25210</name>
</gene>
<dbReference type="RefSeq" id="WP_344552073.1">
    <property type="nucleotide sequence ID" value="NZ_BAAANS010000014.1"/>
</dbReference>
<sequence>MSNVAAPLLAGFSVSTIGIVLTAEQSLRWPGPILVALTVAAAAFVMCVQCGFHARRHLYSPADLSGWWAEEDLRAHAAELEEEQRRDYAVWAHWTLWTRRCYSTGIVALWFGVGTALCPTPADHGSTGVLRWAAASIALGTGVGELCWGVVPAWRRRRRRARILAGRRP</sequence>
<feature type="transmembrane region" description="Helical" evidence="1">
    <location>
        <begin position="101"/>
        <end position="122"/>
    </location>
</feature>
<evidence type="ECO:0000313" key="3">
    <source>
        <dbReference type="Proteomes" id="UP001500897"/>
    </source>
</evidence>
<keyword evidence="1" id="KW-0472">Membrane</keyword>
<name>A0ABN2WNV5_9ACTN</name>
<keyword evidence="1" id="KW-0812">Transmembrane</keyword>
<evidence type="ECO:0000256" key="1">
    <source>
        <dbReference type="SAM" id="Phobius"/>
    </source>
</evidence>
<protein>
    <submittedName>
        <fullName evidence="2">Uncharacterized protein</fullName>
    </submittedName>
</protein>
<feature type="transmembrane region" description="Helical" evidence="1">
    <location>
        <begin position="134"/>
        <end position="154"/>
    </location>
</feature>
<proteinExistence type="predicted"/>
<reference evidence="2 3" key="1">
    <citation type="journal article" date="2019" name="Int. J. Syst. Evol. Microbiol.">
        <title>The Global Catalogue of Microorganisms (GCM) 10K type strain sequencing project: providing services to taxonomists for standard genome sequencing and annotation.</title>
        <authorList>
            <consortium name="The Broad Institute Genomics Platform"/>
            <consortium name="The Broad Institute Genome Sequencing Center for Infectious Disease"/>
            <person name="Wu L."/>
            <person name="Ma J."/>
        </authorList>
    </citation>
    <scope>NUCLEOTIDE SEQUENCE [LARGE SCALE GENOMIC DNA]</scope>
    <source>
        <strain evidence="2 3">JCM 14559</strain>
    </source>
</reference>
<accession>A0ABN2WNV5</accession>
<keyword evidence="1" id="KW-1133">Transmembrane helix</keyword>